<feature type="domain" description="Neprosin PEP catalytic" evidence="1">
    <location>
        <begin position="1"/>
        <end position="218"/>
    </location>
</feature>
<gene>
    <name evidence="2" type="ORF">CB5_LOCUS5980</name>
</gene>
<dbReference type="PANTHER" id="PTHR31589:SF110">
    <property type="entry name" value="PROTEIN, PUTATIVE (DUF239)-RELATED"/>
    <property type="match status" value="1"/>
</dbReference>
<dbReference type="PANTHER" id="PTHR31589">
    <property type="entry name" value="PROTEIN, PUTATIVE (DUF239)-RELATED-RELATED"/>
    <property type="match status" value="1"/>
</dbReference>
<evidence type="ECO:0000313" key="2">
    <source>
        <dbReference type="EMBL" id="CAD1822769.1"/>
    </source>
</evidence>
<name>A0A6V7NVZ5_ANACO</name>
<dbReference type="InterPro" id="IPR053168">
    <property type="entry name" value="Glutamic_endopeptidase"/>
</dbReference>
<dbReference type="PROSITE" id="PS52045">
    <property type="entry name" value="NEPROSIN_PEP_CD"/>
    <property type="match status" value="1"/>
</dbReference>
<protein>
    <recommendedName>
        <fullName evidence="1">Neprosin PEP catalytic domain-containing protein</fullName>
    </recommendedName>
</protein>
<sequence length="218" mass="24781">MFSVTETFESVLRGFPPYCVLDGAGCVDTGKTAIAMSSTPFCAKNNILCLNLGQDERCHGFVHVNRPLPLGARIEPVSTYRGNQCAMHLLIYKVGQDRETGHWWVLYEDDLKPVGYWPESLFTSLKNAASSLKWGGHVFSPLGEESPPMGSEHFPLEGFEKAAFVRNILHVDKGRHLVLPLFIKLDTRYSNYACYRIDRLMYNGEGSNYLLLWWTWRV</sequence>
<reference evidence="2" key="1">
    <citation type="submission" date="2020-07" db="EMBL/GenBank/DDBJ databases">
        <authorList>
            <person name="Lin J."/>
        </authorList>
    </citation>
    <scope>NUCLEOTIDE SEQUENCE</scope>
</reference>
<evidence type="ECO:0000259" key="1">
    <source>
        <dbReference type="PROSITE" id="PS52045"/>
    </source>
</evidence>
<dbReference type="AlphaFoldDB" id="A0A6V7NVZ5"/>
<proteinExistence type="predicted"/>
<organism evidence="2">
    <name type="scientific">Ananas comosus var. bracteatus</name>
    <name type="common">red pineapple</name>
    <dbReference type="NCBI Taxonomy" id="296719"/>
    <lineage>
        <taxon>Eukaryota</taxon>
        <taxon>Viridiplantae</taxon>
        <taxon>Streptophyta</taxon>
        <taxon>Embryophyta</taxon>
        <taxon>Tracheophyta</taxon>
        <taxon>Spermatophyta</taxon>
        <taxon>Magnoliopsida</taxon>
        <taxon>Liliopsida</taxon>
        <taxon>Poales</taxon>
        <taxon>Bromeliaceae</taxon>
        <taxon>Bromelioideae</taxon>
        <taxon>Ananas</taxon>
    </lineage>
</organism>
<dbReference type="InterPro" id="IPR004314">
    <property type="entry name" value="Neprosin"/>
</dbReference>
<accession>A0A6V7NVZ5</accession>
<dbReference type="EMBL" id="LR862142">
    <property type="protein sequence ID" value="CAD1822769.1"/>
    <property type="molecule type" value="Genomic_DNA"/>
</dbReference>
<dbReference type="Pfam" id="PF03080">
    <property type="entry name" value="Neprosin"/>
    <property type="match status" value="1"/>
</dbReference>